<reference evidence="5 6" key="1">
    <citation type="submission" date="2021-03" db="EMBL/GenBank/DDBJ databases">
        <title>Genomic Encyclopedia of Type Strains, Phase IV (KMG-IV): sequencing the most valuable type-strain genomes for metagenomic binning, comparative biology and taxonomic classification.</title>
        <authorList>
            <person name="Goeker M."/>
        </authorList>
    </citation>
    <scope>NUCLEOTIDE SEQUENCE [LARGE SCALE GENOMIC DNA]</scope>
    <source>
        <strain evidence="5 6">DSM 27563</strain>
    </source>
</reference>
<feature type="domain" description="MsrB" evidence="4">
    <location>
        <begin position="8"/>
        <end position="131"/>
    </location>
</feature>
<evidence type="ECO:0000313" key="6">
    <source>
        <dbReference type="Proteomes" id="UP001519306"/>
    </source>
</evidence>
<proteinExistence type="predicted"/>
<dbReference type="InterPro" id="IPR002579">
    <property type="entry name" value="Met_Sox_Rdtase_MsrB_dom"/>
</dbReference>
<name>A0ABS4K9X5_9FIRM</name>
<evidence type="ECO:0000256" key="1">
    <source>
        <dbReference type="ARBA" id="ARBA00012499"/>
    </source>
</evidence>
<evidence type="ECO:0000259" key="4">
    <source>
        <dbReference type="PROSITE" id="PS51790"/>
    </source>
</evidence>
<gene>
    <name evidence="5" type="ORF">J2Z71_000079</name>
</gene>
<dbReference type="Pfam" id="PF01641">
    <property type="entry name" value="SelR"/>
    <property type="match status" value="1"/>
</dbReference>
<dbReference type="PROSITE" id="PS51790">
    <property type="entry name" value="MSRB"/>
    <property type="match status" value="1"/>
</dbReference>
<dbReference type="InterPro" id="IPR028427">
    <property type="entry name" value="Met_Sox_Rdtase_MsrB"/>
</dbReference>
<dbReference type="SUPFAM" id="SSF51316">
    <property type="entry name" value="Mss4-like"/>
    <property type="match status" value="1"/>
</dbReference>
<sequence length="148" mass="16918">MDYKKLNEKELKEKLTKIEYDVTQNAHTEMPFSSIYDNFYEEGIYVDITSGEPLFSSKDKFNAGCGWPSFSNPIDENNIKTKDDFSHGLNRTEVKSNIGNAHLGHVFEDGPLTLGGLRYCINGASLKFIKKEDLAKEGYEQYLELFEI</sequence>
<keyword evidence="2" id="KW-0560">Oxidoreductase</keyword>
<accession>A0ABS4K9X5</accession>
<evidence type="ECO:0000313" key="5">
    <source>
        <dbReference type="EMBL" id="MBP2024564.1"/>
    </source>
</evidence>
<dbReference type="EC" id="1.8.4.12" evidence="1"/>
<keyword evidence="6" id="KW-1185">Reference proteome</keyword>
<dbReference type="Proteomes" id="UP001519306">
    <property type="component" value="Unassembled WGS sequence"/>
</dbReference>
<dbReference type="NCBIfam" id="TIGR00357">
    <property type="entry name" value="peptide-methionine (R)-S-oxide reductase MsrB"/>
    <property type="match status" value="1"/>
</dbReference>
<comment type="caution">
    <text evidence="5">The sequence shown here is derived from an EMBL/GenBank/DDBJ whole genome shotgun (WGS) entry which is preliminary data.</text>
</comment>
<dbReference type="Gene3D" id="2.170.150.20">
    <property type="entry name" value="Peptide methionine sulfoxide reductase"/>
    <property type="match status" value="1"/>
</dbReference>
<evidence type="ECO:0000256" key="3">
    <source>
        <dbReference type="ARBA" id="ARBA00048488"/>
    </source>
</evidence>
<dbReference type="EMBL" id="JAGGLJ010000001">
    <property type="protein sequence ID" value="MBP2024564.1"/>
    <property type="molecule type" value="Genomic_DNA"/>
</dbReference>
<dbReference type="InterPro" id="IPR011057">
    <property type="entry name" value="Mss4-like_sf"/>
</dbReference>
<organism evidence="5 6">
    <name type="scientific">Peptoniphilus stercorisuis</name>
    <dbReference type="NCBI Taxonomy" id="1436965"/>
    <lineage>
        <taxon>Bacteria</taxon>
        <taxon>Bacillati</taxon>
        <taxon>Bacillota</taxon>
        <taxon>Tissierellia</taxon>
        <taxon>Tissierellales</taxon>
        <taxon>Peptoniphilaceae</taxon>
        <taxon>Peptoniphilus</taxon>
    </lineage>
</organism>
<protein>
    <recommendedName>
        <fullName evidence="1">peptide-methionine (R)-S-oxide reductase</fullName>
        <ecNumber evidence="1">1.8.4.12</ecNumber>
    </recommendedName>
</protein>
<dbReference type="PANTHER" id="PTHR10173:SF52">
    <property type="entry name" value="METHIONINE-R-SULFOXIDE REDUCTASE B1"/>
    <property type="match status" value="1"/>
</dbReference>
<comment type="catalytic activity">
    <reaction evidence="3">
        <text>L-methionyl-[protein] + [thioredoxin]-disulfide + H2O = L-methionyl-(R)-S-oxide-[protein] + [thioredoxin]-dithiol</text>
        <dbReference type="Rhea" id="RHEA:24164"/>
        <dbReference type="Rhea" id="RHEA-COMP:10698"/>
        <dbReference type="Rhea" id="RHEA-COMP:10700"/>
        <dbReference type="Rhea" id="RHEA-COMP:12313"/>
        <dbReference type="Rhea" id="RHEA-COMP:12314"/>
        <dbReference type="ChEBI" id="CHEBI:15377"/>
        <dbReference type="ChEBI" id="CHEBI:16044"/>
        <dbReference type="ChEBI" id="CHEBI:29950"/>
        <dbReference type="ChEBI" id="CHEBI:45764"/>
        <dbReference type="ChEBI" id="CHEBI:50058"/>
        <dbReference type="EC" id="1.8.4.12"/>
    </reaction>
</comment>
<evidence type="ECO:0000256" key="2">
    <source>
        <dbReference type="ARBA" id="ARBA00023002"/>
    </source>
</evidence>
<dbReference type="RefSeq" id="WP_210059869.1">
    <property type="nucleotide sequence ID" value="NZ_JAGGLJ010000001.1"/>
</dbReference>
<dbReference type="PANTHER" id="PTHR10173">
    <property type="entry name" value="METHIONINE SULFOXIDE REDUCTASE"/>
    <property type="match status" value="1"/>
</dbReference>